<feature type="region of interest" description="Disordered" evidence="3">
    <location>
        <begin position="589"/>
        <end position="641"/>
    </location>
</feature>
<dbReference type="InterPro" id="IPR011333">
    <property type="entry name" value="SKP1/BTB/POZ_sf"/>
</dbReference>
<protein>
    <submittedName>
        <fullName evidence="5">RCBT1 protein</fullName>
    </submittedName>
</protein>
<dbReference type="SUPFAM" id="SSF54695">
    <property type="entry name" value="POZ domain"/>
    <property type="match status" value="1"/>
</dbReference>
<reference evidence="5" key="1">
    <citation type="submission" date="2020-02" db="EMBL/GenBank/DDBJ databases">
        <title>Relaxed selection underlies rapid genomic changes in the transitions from sociality to social parasitism in ants.</title>
        <authorList>
            <person name="Bi X."/>
        </authorList>
    </citation>
    <scope>NUCLEOTIDE SEQUENCE</scope>
    <source>
        <strain evidence="5">BGI-DK2013a</strain>
        <tissue evidence="5">Whole body</tissue>
    </source>
</reference>
<organism evidence="5 6">
    <name type="scientific">Acromyrmex insinuator</name>
    <dbReference type="NCBI Taxonomy" id="230686"/>
    <lineage>
        <taxon>Eukaryota</taxon>
        <taxon>Metazoa</taxon>
        <taxon>Ecdysozoa</taxon>
        <taxon>Arthropoda</taxon>
        <taxon>Hexapoda</taxon>
        <taxon>Insecta</taxon>
        <taxon>Pterygota</taxon>
        <taxon>Neoptera</taxon>
        <taxon>Endopterygota</taxon>
        <taxon>Hymenoptera</taxon>
        <taxon>Apocrita</taxon>
        <taxon>Aculeata</taxon>
        <taxon>Formicoidea</taxon>
        <taxon>Formicidae</taxon>
        <taxon>Myrmicinae</taxon>
        <taxon>Acromyrmex</taxon>
    </lineage>
</organism>
<evidence type="ECO:0000313" key="5">
    <source>
        <dbReference type="EMBL" id="KAG5312782.1"/>
    </source>
</evidence>
<feature type="repeat" description="RCC1" evidence="2">
    <location>
        <begin position="126"/>
        <end position="204"/>
    </location>
</feature>
<feature type="compositionally biased region" description="Basic and acidic residues" evidence="3">
    <location>
        <begin position="625"/>
        <end position="635"/>
    </location>
</feature>
<feature type="region of interest" description="Disordered" evidence="3">
    <location>
        <begin position="532"/>
        <end position="570"/>
    </location>
</feature>
<dbReference type="InterPro" id="IPR000408">
    <property type="entry name" value="Reg_chr_condens"/>
</dbReference>
<evidence type="ECO:0000313" key="6">
    <source>
        <dbReference type="Proteomes" id="UP000667349"/>
    </source>
</evidence>
<proteinExistence type="predicted"/>
<keyword evidence="6" id="KW-1185">Reference proteome</keyword>
<sequence length="714" mass="81030">LGLQSCINCKNGTGYIDKEYHPTKVDIMFKKKIKMLIDDITYNGIAFLITQDVEKYVWEDKNAKMTFNFEVQSTDNKVENEIEIMIYYTNGWIEGKKCSIHEINIEEKITCISCGINFFVIITDNYKMYCWGICDNGQLSLCKTNSKMIKKHRNLDEDLTFTTYTQYDEIVSSVERPCEITAFKDKIIVKVACGIDYILVLSNKGKLYGWGSNIYDQFNKSYNRSPIKIYIKNVKKISDIAVIDYKSFVKSSVGHIYMWGFIFNVPIKKYVPCEFTNAFDIFNSTTALSPMSMAMAYEFINEELHILNDLETAFDDQSTSDLTIMVKKQSIYVHKVILIIRSTYFRSVLQTIYVENSIIVNNYRYAVFKKFLEYLYIGHLNHLSSFKNLIGEFELNVSRLKYLFVADLLQLADALCEKNLQTDCISKIKKTINISNVMYLFNLINNMNEGHHKEELMKYCFHFYFKNMATVIQTDCFEELDVETKTMLIDKGNTFLSSEIYRYPIGICVSEDTDSRGRRIRRRTSYNNEEGVRYAREKIDSVDEDDGGGGDEEENNDNGGGGGDGGSEAPTYHLLTFLAPASHIRTTTPGFHGDHCGSSCRSQARSHSGPRTSQVGQATVYTGDADTRGRRDDPRSQPAAQRRCDAVIRRSATGDCGGGSASPRIIVVVDGGDDVFASGGICPTLERGWIVPETTTGIMILPDVFHDASFGNVI</sequence>
<gene>
    <name evidence="5" type="primary">Rcbtb1_6</name>
    <name evidence="5" type="ORF">G6Z75_0008416</name>
</gene>
<comment type="caution">
    <text evidence="5">The sequence shown here is derived from an EMBL/GenBank/DDBJ whole genome shotgun (WGS) entry which is preliminary data.</text>
</comment>
<feature type="compositionally biased region" description="Acidic residues" evidence="3">
    <location>
        <begin position="542"/>
        <end position="556"/>
    </location>
</feature>
<dbReference type="SMART" id="SM00225">
    <property type="entry name" value="BTB"/>
    <property type="match status" value="1"/>
</dbReference>
<dbReference type="PROSITE" id="PS50012">
    <property type="entry name" value="RCC1_3"/>
    <property type="match status" value="1"/>
</dbReference>
<dbReference type="Pfam" id="PF00651">
    <property type="entry name" value="BTB"/>
    <property type="match status" value="1"/>
</dbReference>
<evidence type="ECO:0000259" key="4">
    <source>
        <dbReference type="PROSITE" id="PS50097"/>
    </source>
</evidence>
<name>A0A836EW61_9HYME</name>
<dbReference type="EMBL" id="JAANHZ010000305">
    <property type="protein sequence ID" value="KAG5312782.1"/>
    <property type="molecule type" value="Genomic_DNA"/>
</dbReference>
<dbReference type="PROSITE" id="PS50097">
    <property type="entry name" value="BTB"/>
    <property type="match status" value="1"/>
</dbReference>
<dbReference type="Pfam" id="PF13540">
    <property type="entry name" value="RCC1_2"/>
    <property type="match status" value="1"/>
</dbReference>
<dbReference type="Proteomes" id="UP000667349">
    <property type="component" value="Unassembled WGS sequence"/>
</dbReference>
<evidence type="ECO:0000256" key="2">
    <source>
        <dbReference type="PROSITE-ProRule" id="PRU00235"/>
    </source>
</evidence>
<dbReference type="PANTHER" id="PTHR22872">
    <property type="entry name" value="BTK-BINDING PROTEIN-RELATED"/>
    <property type="match status" value="1"/>
</dbReference>
<dbReference type="Gene3D" id="3.30.710.10">
    <property type="entry name" value="Potassium Channel Kv1.1, Chain A"/>
    <property type="match status" value="1"/>
</dbReference>
<feature type="non-terminal residue" evidence="5">
    <location>
        <position position="714"/>
    </location>
</feature>
<feature type="compositionally biased region" description="Polar residues" evidence="3">
    <location>
        <begin position="599"/>
        <end position="620"/>
    </location>
</feature>
<evidence type="ECO:0000256" key="3">
    <source>
        <dbReference type="SAM" id="MobiDB-lite"/>
    </source>
</evidence>
<dbReference type="InterPro" id="IPR009091">
    <property type="entry name" value="RCC1/BLIP-II"/>
</dbReference>
<dbReference type="InterPro" id="IPR000210">
    <property type="entry name" value="BTB/POZ_dom"/>
</dbReference>
<feature type="compositionally biased region" description="Basic and acidic residues" evidence="3">
    <location>
        <begin position="532"/>
        <end position="541"/>
    </location>
</feature>
<feature type="domain" description="BTB" evidence="4">
    <location>
        <begin position="320"/>
        <end position="384"/>
    </location>
</feature>
<evidence type="ECO:0000256" key="1">
    <source>
        <dbReference type="ARBA" id="ARBA00022737"/>
    </source>
</evidence>
<dbReference type="Gene3D" id="2.130.10.30">
    <property type="entry name" value="Regulator of chromosome condensation 1/beta-lactamase-inhibitor protein II"/>
    <property type="match status" value="1"/>
</dbReference>
<keyword evidence="1" id="KW-0677">Repeat</keyword>
<dbReference type="AlphaFoldDB" id="A0A836EW61"/>
<feature type="non-terminal residue" evidence="5">
    <location>
        <position position="1"/>
    </location>
</feature>
<accession>A0A836EW61</accession>
<dbReference type="SUPFAM" id="SSF50985">
    <property type="entry name" value="RCC1/BLIP-II"/>
    <property type="match status" value="1"/>
</dbReference>
<dbReference type="InterPro" id="IPR051625">
    <property type="entry name" value="Signaling_Regulatory_Domain"/>
</dbReference>